<dbReference type="EMBL" id="LK034071">
    <property type="protein sequence ID" value="CDY61975.1"/>
    <property type="molecule type" value="Genomic_DNA"/>
</dbReference>
<dbReference type="EMBL" id="LK032697">
    <property type="protein sequence ID" value="CDY47099.1"/>
    <property type="molecule type" value="Genomic_DNA"/>
</dbReference>
<organism evidence="6 8">
    <name type="scientific">Brassica napus</name>
    <name type="common">Rape</name>
    <dbReference type="NCBI Taxonomy" id="3708"/>
    <lineage>
        <taxon>Eukaryota</taxon>
        <taxon>Viridiplantae</taxon>
        <taxon>Streptophyta</taxon>
        <taxon>Embryophyta</taxon>
        <taxon>Tracheophyta</taxon>
        <taxon>Spermatophyta</taxon>
        <taxon>Magnoliopsida</taxon>
        <taxon>eudicotyledons</taxon>
        <taxon>Gunneridae</taxon>
        <taxon>Pentapetalae</taxon>
        <taxon>rosids</taxon>
        <taxon>malvids</taxon>
        <taxon>Brassicales</taxon>
        <taxon>Brassicaceae</taxon>
        <taxon>Brassiceae</taxon>
        <taxon>Brassica</taxon>
    </lineage>
</organism>
<dbReference type="PaxDb" id="3708-A0A078ICP4"/>
<keyword evidence="2 4" id="KW-0732">Signal</keyword>
<dbReference type="OMA" id="WHDREIC"/>
<reference evidence="6" key="2">
    <citation type="submission" date="2014-06" db="EMBL/GenBank/DDBJ databases">
        <authorList>
            <person name="Genoscope - CEA"/>
        </authorList>
    </citation>
    <scope>NUCLEOTIDE SEQUENCE</scope>
</reference>
<evidence type="ECO:0000259" key="5">
    <source>
        <dbReference type="Pfam" id="PF18209"/>
    </source>
</evidence>
<feature type="signal peptide" evidence="4">
    <location>
        <begin position="1"/>
        <end position="22"/>
    </location>
</feature>
<keyword evidence="8" id="KW-1185">Reference proteome</keyword>
<proteinExistence type="inferred from homology"/>
<reference evidence="6 8" key="1">
    <citation type="journal article" date="2014" name="Science">
        <title>Plant genetics. Early allopolyploid evolution in the post-Neolithic Brassica napus oilseed genome.</title>
        <authorList>
            <person name="Chalhoub B."/>
            <person name="Denoeud F."/>
            <person name="Liu S."/>
            <person name="Parkin I.A."/>
            <person name="Tang H."/>
            <person name="Wang X."/>
            <person name="Chiquet J."/>
            <person name="Belcram H."/>
            <person name="Tong C."/>
            <person name="Samans B."/>
            <person name="Correa M."/>
            <person name="Da Silva C."/>
            <person name="Just J."/>
            <person name="Falentin C."/>
            <person name="Koh C.S."/>
            <person name="Le Clainche I."/>
            <person name="Bernard M."/>
            <person name="Bento P."/>
            <person name="Noel B."/>
            <person name="Labadie K."/>
            <person name="Alberti A."/>
            <person name="Charles M."/>
            <person name="Arnaud D."/>
            <person name="Guo H."/>
            <person name="Daviaud C."/>
            <person name="Alamery S."/>
            <person name="Jabbari K."/>
            <person name="Zhao M."/>
            <person name="Edger P.P."/>
            <person name="Chelaifa H."/>
            <person name="Tack D."/>
            <person name="Lassalle G."/>
            <person name="Mestiri I."/>
            <person name="Schnel N."/>
            <person name="Le Paslier M.C."/>
            <person name="Fan G."/>
            <person name="Renault V."/>
            <person name="Bayer P.E."/>
            <person name="Golicz A.A."/>
            <person name="Manoli S."/>
            <person name="Lee T.H."/>
            <person name="Thi V.H."/>
            <person name="Chalabi S."/>
            <person name="Hu Q."/>
            <person name="Fan C."/>
            <person name="Tollenaere R."/>
            <person name="Lu Y."/>
            <person name="Battail C."/>
            <person name="Shen J."/>
            <person name="Sidebottom C.H."/>
            <person name="Wang X."/>
            <person name="Canaguier A."/>
            <person name="Chauveau A."/>
            <person name="Berard A."/>
            <person name="Deniot G."/>
            <person name="Guan M."/>
            <person name="Liu Z."/>
            <person name="Sun F."/>
            <person name="Lim Y.P."/>
            <person name="Lyons E."/>
            <person name="Town C.D."/>
            <person name="Bancroft I."/>
            <person name="Wang X."/>
            <person name="Meng J."/>
            <person name="Ma J."/>
            <person name="Pires J.C."/>
            <person name="King G.J."/>
            <person name="Brunel D."/>
            <person name="Delourme R."/>
            <person name="Renard M."/>
            <person name="Aury J.M."/>
            <person name="Adams K.L."/>
            <person name="Batley J."/>
            <person name="Snowdon R.J."/>
            <person name="Tost J."/>
            <person name="Edwards D."/>
            <person name="Zhou Y."/>
            <person name="Hua W."/>
            <person name="Sharpe A.G."/>
            <person name="Paterson A.H."/>
            <person name="Guan C."/>
            <person name="Wincker P."/>
        </authorList>
    </citation>
    <scope>NUCLEOTIDE SEQUENCE [LARGE SCALE GENOMIC DNA]</scope>
    <source>
        <strain evidence="8">cv. Darmor-bzh</strain>
    </source>
</reference>
<accession>A0A078ICP4</accession>
<dbReference type="AlphaFoldDB" id="A0A078ICP4"/>
<feature type="domain" description="Embryo surrounding factor 1 brassicaceae" evidence="5">
    <location>
        <begin position="34"/>
        <end position="72"/>
    </location>
</feature>
<evidence type="ECO:0000256" key="1">
    <source>
        <dbReference type="ARBA" id="ARBA00010149"/>
    </source>
</evidence>
<dbReference type="GO" id="GO:0010098">
    <property type="term" value="P:suspensor development"/>
    <property type="evidence" value="ECO:0007669"/>
    <property type="project" value="InterPro"/>
</dbReference>
<evidence type="ECO:0000313" key="8">
    <source>
        <dbReference type="Proteomes" id="UP000028999"/>
    </source>
</evidence>
<evidence type="ECO:0000256" key="2">
    <source>
        <dbReference type="ARBA" id="ARBA00022729"/>
    </source>
</evidence>
<dbReference type="Gramene" id="CDY47099">
    <property type="protein sequence ID" value="CDY47099"/>
    <property type="gene ID" value="GSBRNA2T00086728001"/>
</dbReference>
<sequence>MKSTQITLVCIILLCLFSLHQCGRMESRDTGKSSKIYIPKCFKSNCHGFPLVKNCWCCFNDADICWHDREICMRLC</sequence>
<protein>
    <submittedName>
        <fullName evidence="6">BnaC03g64210D protein</fullName>
    </submittedName>
    <submittedName>
        <fullName evidence="7">BnaUnng00710D protein</fullName>
    </submittedName>
</protein>
<dbReference type="Pfam" id="PF18209">
    <property type="entry name" value="ESF1"/>
    <property type="match status" value="1"/>
</dbReference>
<evidence type="ECO:0000256" key="3">
    <source>
        <dbReference type="ARBA" id="ARBA00023157"/>
    </source>
</evidence>
<gene>
    <name evidence="6" type="primary">BnaC03g64210D</name>
    <name evidence="7" type="synonym">BnaUnng00710D</name>
    <name evidence="7" type="ORF">GSBRNA2T00034648001</name>
    <name evidence="6" type="ORF">GSBRNA2T00086728001</name>
</gene>
<dbReference type="InterPro" id="IPR041608">
    <property type="entry name" value="ESF1_brassicaceae"/>
</dbReference>
<name>A0A078ICP4_BRANA</name>
<dbReference type="Proteomes" id="UP000028999">
    <property type="component" value="Unassembled WGS sequence"/>
</dbReference>
<evidence type="ECO:0000313" key="6">
    <source>
        <dbReference type="EMBL" id="CDY47099.1"/>
    </source>
</evidence>
<comment type="similarity">
    <text evidence="1">Belongs to the MEG family.</text>
</comment>
<keyword evidence="3" id="KW-1015">Disulfide bond</keyword>
<dbReference type="STRING" id="3708.A0A078ICP4"/>
<evidence type="ECO:0000256" key="4">
    <source>
        <dbReference type="SAM" id="SignalP"/>
    </source>
</evidence>
<evidence type="ECO:0000313" key="7">
    <source>
        <dbReference type="EMBL" id="CDY61975.1"/>
    </source>
</evidence>
<dbReference type="Gramene" id="CDY61975">
    <property type="protein sequence ID" value="CDY61975"/>
    <property type="gene ID" value="GSBRNA2T00034648001"/>
</dbReference>
<feature type="chain" id="PRO_5011027165" evidence="4">
    <location>
        <begin position="23"/>
        <end position="76"/>
    </location>
</feature>